<evidence type="ECO:0000313" key="3">
    <source>
        <dbReference type="Proteomes" id="UP000018766"/>
    </source>
</evidence>
<dbReference type="EMBL" id="AYSV01000007">
    <property type="protein sequence ID" value="ETD72972.1"/>
    <property type="molecule type" value="Genomic_DNA"/>
</dbReference>
<organism evidence="2 3">
    <name type="scientific">Pelistega indica</name>
    <dbReference type="NCBI Taxonomy" id="1414851"/>
    <lineage>
        <taxon>Bacteria</taxon>
        <taxon>Pseudomonadati</taxon>
        <taxon>Pseudomonadota</taxon>
        <taxon>Betaproteobacteria</taxon>
        <taxon>Burkholderiales</taxon>
        <taxon>Alcaligenaceae</taxon>
        <taxon>Pelistega</taxon>
    </lineage>
</organism>
<evidence type="ECO:0000313" key="2">
    <source>
        <dbReference type="EMBL" id="ETD72972.1"/>
    </source>
</evidence>
<name>V8GB63_9BURK</name>
<evidence type="ECO:0000259" key="1">
    <source>
        <dbReference type="Pfam" id="PF22479"/>
    </source>
</evidence>
<dbReference type="RefSeq" id="WP_023949028.1">
    <property type="nucleotide sequence ID" value="NZ_AYSV01000007.1"/>
</dbReference>
<sequence>MYLVPILVGVSYQEQVLDFEGMKIRITLKYNSVCRFWTMDVFEIRSKQMLAQGLSLVCGIPLLNRTLQSFEMFVSDESGENLDPIELSDLGSRNLLFIDLKERL</sequence>
<dbReference type="Pfam" id="PF22479">
    <property type="entry name" value="Pam3_gp18"/>
    <property type="match status" value="1"/>
</dbReference>
<dbReference type="InterPro" id="IPR054252">
    <property type="entry name" value="Pam3_gp18"/>
</dbReference>
<accession>V8GB63</accession>
<dbReference type="AlphaFoldDB" id="V8GB63"/>
<feature type="domain" description="Cyanophage baseplate Pam3 plug gp18" evidence="1">
    <location>
        <begin position="2"/>
        <end position="99"/>
    </location>
</feature>
<gene>
    <name evidence="2" type="ORF">V757_01125</name>
</gene>
<protein>
    <recommendedName>
        <fullName evidence="1">Cyanophage baseplate Pam3 plug gp18 domain-containing protein</fullName>
    </recommendedName>
</protein>
<keyword evidence="3" id="KW-1185">Reference proteome</keyword>
<comment type="caution">
    <text evidence="2">The sequence shown here is derived from an EMBL/GenBank/DDBJ whole genome shotgun (WGS) entry which is preliminary data.</text>
</comment>
<reference evidence="2 3" key="1">
    <citation type="submission" date="2013-11" db="EMBL/GenBank/DDBJ databases">
        <title>Genomic analysis of Pelistega sp. HM-7.</title>
        <authorList>
            <person name="Kumbhare S.V."/>
            <person name="Shetty S.A."/>
            <person name="Sharma O."/>
            <person name="Dhotre D.P."/>
        </authorList>
    </citation>
    <scope>NUCLEOTIDE SEQUENCE [LARGE SCALE GENOMIC DNA]</scope>
    <source>
        <strain evidence="2 3">HM-7</strain>
    </source>
</reference>
<dbReference type="Proteomes" id="UP000018766">
    <property type="component" value="Unassembled WGS sequence"/>
</dbReference>
<proteinExistence type="predicted"/>